<dbReference type="PANTHER" id="PTHR30561">
    <property type="entry name" value="SMR FAMILY PROTON-DEPENDENT DRUG EFFLUX TRANSPORTER SUGE"/>
    <property type="match status" value="1"/>
</dbReference>
<dbReference type="GO" id="GO:0005886">
    <property type="term" value="C:plasma membrane"/>
    <property type="evidence" value="ECO:0007669"/>
    <property type="project" value="UniProtKB-SubCell"/>
</dbReference>
<feature type="transmembrane region" description="Helical" evidence="9">
    <location>
        <begin position="84"/>
        <end position="103"/>
    </location>
</feature>
<feature type="transmembrane region" description="Helical" evidence="9">
    <location>
        <begin position="58"/>
        <end position="78"/>
    </location>
</feature>
<dbReference type="GO" id="GO:0015297">
    <property type="term" value="F:antiporter activity"/>
    <property type="evidence" value="ECO:0007669"/>
    <property type="project" value="TreeGrafter"/>
</dbReference>
<accession>A0A418WWU5</accession>
<comment type="similarity">
    <text evidence="7 8">Belongs to the drug/metabolite transporter (DMT) superfamily. Small multidrug resistance (SMR) (TC 2.A.7.1) family.</text>
</comment>
<keyword evidence="3" id="KW-1003">Cell membrane</keyword>
<comment type="subcellular location">
    <subcellularLocation>
        <location evidence="1 8">Cell membrane</location>
        <topology evidence="1 8">Multi-pass membrane protein</topology>
    </subcellularLocation>
</comment>
<dbReference type="FunFam" id="1.10.3730.20:FF:000001">
    <property type="entry name" value="Quaternary ammonium compound resistance transporter SugE"/>
    <property type="match status" value="1"/>
</dbReference>
<keyword evidence="2" id="KW-0813">Transport</keyword>
<proteinExistence type="inferred from homology"/>
<dbReference type="InterPro" id="IPR045324">
    <property type="entry name" value="Small_multidrug_res"/>
</dbReference>
<dbReference type="SUPFAM" id="SSF103481">
    <property type="entry name" value="Multidrug resistance efflux transporter EmrE"/>
    <property type="match status" value="1"/>
</dbReference>
<name>A0A418WWU5_9BURK</name>
<dbReference type="InterPro" id="IPR000390">
    <property type="entry name" value="Small_drug/metabolite_transptr"/>
</dbReference>
<evidence type="ECO:0000256" key="7">
    <source>
        <dbReference type="ARBA" id="ARBA00038032"/>
    </source>
</evidence>
<evidence type="ECO:0000256" key="4">
    <source>
        <dbReference type="ARBA" id="ARBA00022692"/>
    </source>
</evidence>
<dbReference type="RefSeq" id="WP_119735776.1">
    <property type="nucleotide sequence ID" value="NZ_QYUN01000002.1"/>
</dbReference>
<dbReference type="InterPro" id="IPR037185">
    <property type="entry name" value="EmrE-like"/>
</dbReference>
<keyword evidence="11" id="KW-1185">Reference proteome</keyword>
<keyword evidence="5 9" id="KW-1133">Transmembrane helix</keyword>
<sequence length="109" mass="11421">MQWLFLSIAIVSEVIATSALKASEGFSRLLPSLVVVTGYAIAFYFLSLTLRTVPVGVAYAIWSGAGVALITLIAWIFLGQSLDAPALIGLALIVAGVVVLNVFSKSVAH</sequence>
<dbReference type="Pfam" id="PF00893">
    <property type="entry name" value="Multi_Drug_Res"/>
    <property type="match status" value="1"/>
</dbReference>
<reference evidence="10 11" key="1">
    <citation type="submission" date="2018-09" db="EMBL/GenBank/DDBJ databases">
        <authorList>
            <person name="Zhu H."/>
        </authorList>
    </citation>
    <scope>NUCLEOTIDE SEQUENCE [LARGE SCALE GENOMIC DNA]</scope>
    <source>
        <strain evidence="10 11">K2R10-39</strain>
    </source>
</reference>
<dbReference type="GO" id="GO:1990961">
    <property type="term" value="P:xenobiotic detoxification by transmembrane export across the plasma membrane"/>
    <property type="evidence" value="ECO:0007669"/>
    <property type="project" value="UniProtKB-ARBA"/>
</dbReference>
<keyword evidence="6 9" id="KW-0472">Membrane</keyword>
<evidence type="ECO:0000256" key="3">
    <source>
        <dbReference type="ARBA" id="ARBA00022475"/>
    </source>
</evidence>
<dbReference type="PANTHER" id="PTHR30561:SF1">
    <property type="entry name" value="MULTIDRUG TRANSPORTER EMRE"/>
    <property type="match status" value="1"/>
</dbReference>
<dbReference type="Proteomes" id="UP000285190">
    <property type="component" value="Unassembled WGS sequence"/>
</dbReference>
<keyword evidence="4 8" id="KW-0812">Transmembrane</keyword>
<evidence type="ECO:0000256" key="1">
    <source>
        <dbReference type="ARBA" id="ARBA00004651"/>
    </source>
</evidence>
<dbReference type="AlphaFoldDB" id="A0A418WWU5"/>
<evidence type="ECO:0000256" key="2">
    <source>
        <dbReference type="ARBA" id="ARBA00022448"/>
    </source>
</evidence>
<dbReference type="Gene3D" id="1.10.3730.20">
    <property type="match status" value="1"/>
</dbReference>
<dbReference type="GO" id="GO:0015220">
    <property type="term" value="F:choline transmembrane transporter activity"/>
    <property type="evidence" value="ECO:0007669"/>
    <property type="project" value="TreeGrafter"/>
</dbReference>
<evidence type="ECO:0000313" key="10">
    <source>
        <dbReference type="EMBL" id="RJG04704.1"/>
    </source>
</evidence>
<comment type="caution">
    <text evidence="10">The sequence shown here is derived from an EMBL/GenBank/DDBJ whole genome shotgun (WGS) entry which is preliminary data.</text>
</comment>
<gene>
    <name evidence="10" type="ORF">D3870_00515</name>
</gene>
<organism evidence="10 11">
    <name type="scientific">Noviherbaspirillum cavernae</name>
    <dbReference type="NCBI Taxonomy" id="2320862"/>
    <lineage>
        <taxon>Bacteria</taxon>
        <taxon>Pseudomonadati</taxon>
        <taxon>Pseudomonadota</taxon>
        <taxon>Betaproteobacteria</taxon>
        <taxon>Burkholderiales</taxon>
        <taxon>Oxalobacteraceae</taxon>
        <taxon>Noviherbaspirillum</taxon>
    </lineage>
</organism>
<dbReference type="EMBL" id="QYUN01000002">
    <property type="protein sequence ID" value="RJG04704.1"/>
    <property type="molecule type" value="Genomic_DNA"/>
</dbReference>
<feature type="transmembrane region" description="Helical" evidence="9">
    <location>
        <begin position="26"/>
        <end position="46"/>
    </location>
</feature>
<dbReference type="GO" id="GO:0015199">
    <property type="term" value="F:amino-acid betaine transmembrane transporter activity"/>
    <property type="evidence" value="ECO:0007669"/>
    <property type="project" value="TreeGrafter"/>
</dbReference>
<dbReference type="OrthoDB" id="9808638at2"/>
<evidence type="ECO:0000256" key="8">
    <source>
        <dbReference type="RuleBase" id="RU003942"/>
    </source>
</evidence>
<protein>
    <submittedName>
        <fullName evidence="10">QacE family quaternary ammonium compound efflux SMR transporter</fullName>
    </submittedName>
</protein>
<evidence type="ECO:0000313" key="11">
    <source>
        <dbReference type="Proteomes" id="UP000285190"/>
    </source>
</evidence>
<dbReference type="GO" id="GO:0031460">
    <property type="term" value="P:glycine betaine transport"/>
    <property type="evidence" value="ECO:0007669"/>
    <property type="project" value="TreeGrafter"/>
</dbReference>
<evidence type="ECO:0000256" key="5">
    <source>
        <dbReference type="ARBA" id="ARBA00022989"/>
    </source>
</evidence>
<evidence type="ECO:0000256" key="6">
    <source>
        <dbReference type="ARBA" id="ARBA00023136"/>
    </source>
</evidence>
<evidence type="ECO:0000256" key="9">
    <source>
        <dbReference type="SAM" id="Phobius"/>
    </source>
</evidence>